<evidence type="ECO:0000313" key="2">
    <source>
        <dbReference type="EMBL" id="MBP2047689.1"/>
    </source>
</evidence>
<dbReference type="KEGG" id="sgs:AVL59_28855"/>
<dbReference type="OrthoDB" id="7067492at2"/>
<evidence type="ECO:0000313" key="1">
    <source>
        <dbReference type="EMBL" id="ANP53019.1"/>
    </source>
</evidence>
<evidence type="ECO:0000313" key="4">
    <source>
        <dbReference type="Proteomes" id="UP001519309"/>
    </source>
</evidence>
<organism evidence="1 3">
    <name type="scientific">Streptomyces griseochromogenes</name>
    <dbReference type="NCBI Taxonomy" id="68214"/>
    <lineage>
        <taxon>Bacteria</taxon>
        <taxon>Bacillati</taxon>
        <taxon>Actinomycetota</taxon>
        <taxon>Actinomycetes</taxon>
        <taxon>Kitasatosporales</taxon>
        <taxon>Streptomycetaceae</taxon>
        <taxon>Streptomyces</taxon>
    </lineage>
</organism>
<dbReference type="Proteomes" id="UP001519309">
    <property type="component" value="Unassembled WGS sequence"/>
</dbReference>
<keyword evidence="4" id="KW-1185">Reference proteome</keyword>
<gene>
    <name evidence="1" type="ORF">AVL59_28855</name>
    <name evidence="2" type="ORF">J2Z21_000611</name>
</gene>
<evidence type="ECO:0000313" key="3">
    <source>
        <dbReference type="Proteomes" id="UP000092659"/>
    </source>
</evidence>
<dbReference type="RefSeq" id="WP_067310107.1">
    <property type="nucleotide sequence ID" value="NZ_CP016279.1"/>
</dbReference>
<protein>
    <recommendedName>
        <fullName evidence="5">DUF2867 domain-containing protein</fullName>
    </recommendedName>
</protein>
<sequence length="308" mass="35025">MRRFRTIRNVHERIIEAPAQAVGSLLDRLSSADDPIWPAPAWPPMRFDRALGVGADGGHGFVRYRVTAYKPGRRARFDFNPPMSGHHEFVIEPLGQERCRLRHTLELQRRGPRALGWTLAVRWMHDTVVEEVFDNVERATTGTATNPVRWSPWVRLLHRLMWDRATGGDLPAGARLARAAFERTHYSDAWRIPLRPGMPQDPESWRGVLRGASFPVVGREGGEVLLGEDAGHLDFRASIHVDDRQATLSTVVRIHNWRGRLYWAVVKRFHPFMARTMLRRVHRRLALAAPSAAERAQSAPVPAAPRGR</sequence>
<accession>A0A1B1B2H0</accession>
<dbReference type="Pfam" id="PF11066">
    <property type="entry name" value="DUF2867"/>
    <property type="match status" value="1"/>
</dbReference>
<dbReference type="InterPro" id="IPR021295">
    <property type="entry name" value="DUF2867"/>
</dbReference>
<dbReference type="STRING" id="68214.AVL59_28855"/>
<reference evidence="2 4" key="2">
    <citation type="submission" date="2021-03" db="EMBL/GenBank/DDBJ databases">
        <title>Genomic Encyclopedia of Type Strains, Phase IV (KMG-IV): sequencing the most valuable type-strain genomes for metagenomic binning, comparative biology and taxonomic classification.</title>
        <authorList>
            <person name="Goeker M."/>
        </authorList>
    </citation>
    <scope>NUCLEOTIDE SEQUENCE [LARGE SCALE GENOMIC DNA]</scope>
    <source>
        <strain evidence="2 4">DSM 40499</strain>
    </source>
</reference>
<proteinExistence type="predicted"/>
<dbReference type="AlphaFoldDB" id="A0A1B1B2H0"/>
<dbReference type="SUPFAM" id="SSF55961">
    <property type="entry name" value="Bet v1-like"/>
    <property type="match status" value="1"/>
</dbReference>
<reference evidence="1 3" key="1">
    <citation type="submission" date="2016-06" db="EMBL/GenBank/DDBJ databases">
        <title>Complete genome sequence of Streptomyces griseochromogenes ATCC 14511, the Blasticidin S producer.</title>
        <authorList>
            <person name="Wu L."/>
        </authorList>
    </citation>
    <scope>NUCLEOTIDE SEQUENCE [LARGE SCALE GENOMIC DNA]</scope>
    <source>
        <strain evidence="1 3">ATCC 14511</strain>
    </source>
</reference>
<evidence type="ECO:0008006" key="5">
    <source>
        <dbReference type="Google" id="ProtNLM"/>
    </source>
</evidence>
<name>A0A1B1B2H0_9ACTN</name>
<dbReference type="Proteomes" id="UP000092659">
    <property type="component" value="Chromosome"/>
</dbReference>
<dbReference type="EMBL" id="JAGGLP010000001">
    <property type="protein sequence ID" value="MBP2047689.1"/>
    <property type="molecule type" value="Genomic_DNA"/>
</dbReference>
<dbReference type="EMBL" id="CP016279">
    <property type="protein sequence ID" value="ANP53019.1"/>
    <property type="molecule type" value="Genomic_DNA"/>
</dbReference>